<keyword evidence="1 3" id="KW-1133">Transmembrane helix</keyword>
<comment type="caution">
    <text evidence="5">The sequence shown here is derived from an EMBL/GenBank/DDBJ whole genome shotgun (WGS) entry which is preliminary data.</text>
</comment>
<gene>
    <name evidence="5" type="ORF">HHI36_011862</name>
</gene>
<protein>
    <recommendedName>
        <fullName evidence="4">CNNM transmembrane domain-containing protein</fullName>
    </recommendedName>
</protein>
<keyword evidence="1 3" id="KW-0812">Transmembrane</keyword>
<name>A0ABD2NCU0_9CUCU</name>
<keyword evidence="1 3" id="KW-0472">Membrane</keyword>
<proteinExistence type="predicted"/>
<feature type="transmembrane region" description="Helical" evidence="3">
    <location>
        <begin position="395"/>
        <end position="413"/>
    </location>
</feature>
<dbReference type="PANTHER" id="PTHR12064">
    <property type="entry name" value="METAL TRANSPORTER CNNM"/>
    <property type="match status" value="1"/>
</dbReference>
<sequence>MAEVPYHLAQIFFIILLGINVRVEGNIILTPEFSSLKVVTIEPSRYNADYNKVTFDVQGRNLVNGLRIKATKTPSERNTLCSENLDVSYNISDVSTSEFKYARYSLLVPKNIYGKIYLCLPHDTGSENEVKIPASVFNSAVYKWYHQGNNISIDLPTPEKEDKQISYNPRSRREENDENALQVVGIRVEIPYKDMEMDEETHIPKLQANVEQFIRIFGMNFQEEMSITFTPEGAKRGAPCELYVSKGMPVEKSNFSSTSALVKVKLPSLPEGASSLYLCVKRGNQSNASFIHQGTDPWLQVITYEPLLPIWAAIVIIVTCLSFSALFSGLNLGLMSMDMTELKILCNTGTPREQKYAKTIIPVRRHGNYLLCSILLGNVFVNNIFTILLDDLTSGAVAVISSTLAIVTFGEISPQAICSRFGLAIGAKTIYITKFVMILTFPLSYPVSKFLDWLLGEEIGNYYNRERLNELVKVNPAHTSKVDAVQWGLKSVIKTSDSC</sequence>
<dbReference type="Pfam" id="PF01595">
    <property type="entry name" value="CNNM"/>
    <property type="match status" value="1"/>
</dbReference>
<feature type="transmembrane region" description="Helical" evidence="3">
    <location>
        <begin position="310"/>
        <end position="334"/>
    </location>
</feature>
<evidence type="ECO:0000256" key="2">
    <source>
        <dbReference type="SAM" id="MobiDB-lite"/>
    </source>
</evidence>
<feature type="domain" description="CNNM transmembrane" evidence="4">
    <location>
        <begin position="306"/>
        <end position="497"/>
    </location>
</feature>
<accession>A0ABD2NCU0</accession>
<dbReference type="InterPro" id="IPR045095">
    <property type="entry name" value="ACDP"/>
</dbReference>
<feature type="region of interest" description="Disordered" evidence="2">
    <location>
        <begin position="156"/>
        <end position="178"/>
    </location>
</feature>
<dbReference type="EMBL" id="JABFTP020000103">
    <property type="protein sequence ID" value="KAL3276481.1"/>
    <property type="molecule type" value="Genomic_DNA"/>
</dbReference>
<feature type="transmembrane region" description="Helical" evidence="3">
    <location>
        <begin position="425"/>
        <end position="445"/>
    </location>
</feature>
<evidence type="ECO:0000256" key="3">
    <source>
        <dbReference type="SAM" id="Phobius"/>
    </source>
</evidence>
<evidence type="ECO:0000259" key="4">
    <source>
        <dbReference type="PROSITE" id="PS51846"/>
    </source>
</evidence>
<evidence type="ECO:0000256" key="1">
    <source>
        <dbReference type="PROSITE-ProRule" id="PRU01193"/>
    </source>
</evidence>
<dbReference type="InterPro" id="IPR002550">
    <property type="entry name" value="CNNM"/>
</dbReference>
<reference evidence="5 6" key="1">
    <citation type="journal article" date="2021" name="BMC Biol.">
        <title>Horizontally acquired antibacterial genes associated with adaptive radiation of ladybird beetles.</title>
        <authorList>
            <person name="Li H.S."/>
            <person name="Tang X.F."/>
            <person name="Huang Y.H."/>
            <person name="Xu Z.Y."/>
            <person name="Chen M.L."/>
            <person name="Du X.Y."/>
            <person name="Qiu B.Y."/>
            <person name="Chen P.T."/>
            <person name="Zhang W."/>
            <person name="Slipinski A."/>
            <person name="Escalona H.E."/>
            <person name="Waterhouse R.M."/>
            <person name="Zwick A."/>
            <person name="Pang H."/>
        </authorList>
    </citation>
    <scope>NUCLEOTIDE SEQUENCE [LARGE SCALE GENOMIC DNA]</scope>
    <source>
        <strain evidence="5">SYSU2018</strain>
    </source>
</reference>
<evidence type="ECO:0000313" key="5">
    <source>
        <dbReference type="EMBL" id="KAL3276481.1"/>
    </source>
</evidence>
<dbReference type="GO" id="GO:0016020">
    <property type="term" value="C:membrane"/>
    <property type="evidence" value="ECO:0007669"/>
    <property type="project" value="UniProtKB-UniRule"/>
</dbReference>
<dbReference type="Proteomes" id="UP001516400">
    <property type="component" value="Unassembled WGS sequence"/>
</dbReference>
<dbReference type="PANTHER" id="PTHR12064:SF94">
    <property type="entry name" value="UNEXTENDED PROTEIN"/>
    <property type="match status" value="1"/>
</dbReference>
<feature type="transmembrane region" description="Helical" evidence="3">
    <location>
        <begin position="368"/>
        <end position="389"/>
    </location>
</feature>
<evidence type="ECO:0000313" key="6">
    <source>
        <dbReference type="Proteomes" id="UP001516400"/>
    </source>
</evidence>
<dbReference type="PROSITE" id="PS51846">
    <property type="entry name" value="CNNM"/>
    <property type="match status" value="1"/>
</dbReference>
<organism evidence="5 6">
    <name type="scientific">Cryptolaemus montrouzieri</name>
    <dbReference type="NCBI Taxonomy" id="559131"/>
    <lineage>
        <taxon>Eukaryota</taxon>
        <taxon>Metazoa</taxon>
        <taxon>Ecdysozoa</taxon>
        <taxon>Arthropoda</taxon>
        <taxon>Hexapoda</taxon>
        <taxon>Insecta</taxon>
        <taxon>Pterygota</taxon>
        <taxon>Neoptera</taxon>
        <taxon>Endopterygota</taxon>
        <taxon>Coleoptera</taxon>
        <taxon>Polyphaga</taxon>
        <taxon>Cucujiformia</taxon>
        <taxon>Coccinelloidea</taxon>
        <taxon>Coccinellidae</taxon>
        <taxon>Scymninae</taxon>
        <taxon>Scymnini</taxon>
        <taxon>Cryptolaemus</taxon>
    </lineage>
</organism>
<dbReference type="AlphaFoldDB" id="A0ABD2NCU0"/>
<keyword evidence="6" id="KW-1185">Reference proteome</keyword>